<comment type="caution">
    <text evidence="2">The sequence shown here is derived from an EMBL/GenBank/DDBJ whole genome shotgun (WGS) entry which is preliminary data.</text>
</comment>
<organism evidence="2 3">
    <name type="scientific">Zunongwangia endophytica</name>
    <dbReference type="NCBI Taxonomy" id="1808945"/>
    <lineage>
        <taxon>Bacteria</taxon>
        <taxon>Pseudomonadati</taxon>
        <taxon>Bacteroidota</taxon>
        <taxon>Flavobacteriia</taxon>
        <taxon>Flavobacteriales</taxon>
        <taxon>Flavobacteriaceae</taxon>
        <taxon>Zunongwangia</taxon>
    </lineage>
</organism>
<evidence type="ECO:0000313" key="3">
    <source>
        <dbReference type="Proteomes" id="UP001595793"/>
    </source>
</evidence>
<dbReference type="PANTHER" id="PTHR12526">
    <property type="entry name" value="GLYCOSYLTRANSFERASE"/>
    <property type="match status" value="1"/>
</dbReference>
<dbReference type="Pfam" id="PF13439">
    <property type="entry name" value="Glyco_transf_4"/>
    <property type="match status" value="1"/>
</dbReference>
<dbReference type="InterPro" id="IPR028098">
    <property type="entry name" value="Glyco_trans_4-like_N"/>
</dbReference>
<accession>A0ABV8H605</accession>
<protein>
    <submittedName>
        <fullName evidence="2">Glycosyltransferase family 4 protein</fullName>
        <ecNumber evidence="2">2.4.-.-</ecNumber>
    </submittedName>
</protein>
<keyword evidence="3" id="KW-1185">Reference proteome</keyword>
<dbReference type="RefSeq" id="WP_290234017.1">
    <property type="nucleotide sequence ID" value="NZ_JAUFPZ010000002.1"/>
</dbReference>
<gene>
    <name evidence="2" type="ORF">ACFOS1_08785</name>
</gene>
<dbReference type="GO" id="GO:0016757">
    <property type="term" value="F:glycosyltransferase activity"/>
    <property type="evidence" value="ECO:0007669"/>
    <property type="project" value="UniProtKB-KW"/>
</dbReference>
<dbReference type="EC" id="2.4.-.-" evidence="2"/>
<reference evidence="3" key="1">
    <citation type="journal article" date="2019" name="Int. J. Syst. Evol. Microbiol.">
        <title>The Global Catalogue of Microorganisms (GCM) 10K type strain sequencing project: providing services to taxonomists for standard genome sequencing and annotation.</title>
        <authorList>
            <consortium name="The Broad Institute Genomics Platform"/>
            <consortium name="The Broad Institute Genome Sequencing Center for Infectious Disease"/>
            <person name="Wu L."/>
            <person name="Ma J."/>
        </authorList>
    </citation>
    <scope>NUCLEOTIDE SEQUENCE [LARGE SCALE GENOMIC DNA]</scope>
    <source>
        <strain evidence="3">CECT 9128</strain>
    </source>
</reference>
<name>A0ABV8H605_9FLAO</name>
<dbReference type="Gene3D" id="3.40.50.2000">
    <property type="entry name" value="Glycogen Phosphorylase B"/>
    <property type="match status" value="2"/>
</dbReference>
<feature type="domain" description="Glycosyltransferase subfamily 4-like N-terminal" evidence="1">
    <location>
        <begin position="13"/>
        <end position="165"/>
    </location>
</feature>
<keyword evidence="2" id="KW-0808">Transferase</keyword>
<proteinExistence type="predicted"/>
<dbReference type="SUPFAM" id="SSF53756">
    <property type="entry name" value="UDP-Glycosyltransferase/glycogen phosphorylase"/>
    <property type="match status" value="1"/>
</dbReference>
<keyword evidence="2" id="KW-0328">Glycosyltransferase</keyword>
<evidence type="ECO:0000259" key="1">
    <source>
        <dbReference type="Pfam" id="PF13439"/>
    </source>
</evidence>
<dbReference type="CDD" id="cd03801">
    <property type="entry name" value="GT4_PimA-like"/>
    <property type="match status" value="1"/>
</dbReference>
<sequence>MRLLQIIDSLEAGGAERMAVNFYNYLNGVKGIRAFLVATRKEGILKKELKIPSNYLYLGRKRAIDIKAILKLVRFAKEKSITHVHAHGSSYFIGSMLKLAIPKLVFIWHDHYGNSEFLNERRYSVLKLCSNNFDGIIAVNKKLADWNSKKLNCTNCTQINNFVQLAENADENVKLEGNQKVKLICVANFRPQKNHLFLLNVIAKLSDKDLSLHLFGKHFNDEYGNNILELIEKMTNVFYYGSKPINREILNQASIGILVSKSEGLPLVLLEYAEAQLAVICTDVGECKAVIEDTGIIINSGNEDELLAAINSYAEDSTKLNSSALKFHELVKRKFGAEKIIKQTIEFYKRCS</sequence>
<dbReference type="PANTHER" id="PTHR12526:SF630">
    <property type="entry name" value="GLYCOSYLTRANSFERASE"/>
    <property type="match status" value="1"/>
</dbReference>
<dbReference type="Proteomes" id="UP001595793">
    <property type="component" value="Unassembled WGS sequence"/>
</dbReference>
<dbReference type="EMBL" id="JBHSAS010000006">
    <property type="protein sequence ID" value="MFC4027498.1"/>
    <property type="molecule type" value="Genomic_DNA"/>
</dbReference>
<dbReference type="Pfam" id="PF13692">
    <property type="entry name" value="Glyco_trans_1_4"/>
    <property type="match status" value="1"/>
</dbReference>
<evidence type="ECO:0000313" key="2">
    <source>
        <dbReference type="EMBL" id="MFC4027498.1"/>
    </source>
</evidence>